<evidence type="ECO:0000256" key="4">
    <source>
        <dbReference type="ARBA" id="ARBA00023015"/>
    </source>
</evidence>
<keyword evidence="4" id="KW-0805">Transcription regulation</keyword>
<dbReference type="InterPro" id="IPR036390">
    <property type="entry name" value="WH_DNA-bd_sf"/>
</dbReference>
<dbReference type="InterPro" id="IPR050389">
    <property type="entry name" value="LysR-type_TF"/>
</dbReference>
<dbReference type="GO" id="GO:0003677">
    <property type="term" value="F:DNA binding"/>
    <property type="evidence" value="ECO:0007669"/>
    <property type="project" value="UniProtKB-KW"/>
</dbReference>
<reference evidence="8" key="1">
    <citation type="submission" date="2019-04" db="EMBL/GenBank/DDBJ databases">
        <title>Whole genome sequencing of cave bacteria.</title>
        <authorList>
            <person name="Gan H.M."/>
            <person name="Barton H."/>
            <person name="Savka M.A."/>
        </authorList>
    </citation>
    <scope>NUCLEOTIDE SEQUENCE [LARGE SCALE GENOMIC DNA]</scope>
    <source>
        <strain evidence="8">LC387</strain>
    </source>
</reference>
<keyword evidence="6" id="KW-0804">Transcription</keyword>
<dbReference type="GO" id="GO:0003700">
    <property type="term" value="F:DNA-binding transcription factor activity"/>
    <property type="evidence" value="ECO:0007669"/>
    <property type="project" value="InterPro"/>
</dbReference>
<comment type="caution">
    <text evidence="8">The sequence shown here is derived from an EMBL/GenBank/DDBJ whole genome shotgun (WGS) entry which is preliminary data.</text>
</comment>
<organism evidence="8 9">
    <name type="scientific">Afipia massiliensis</name>
    <dbReference type="NCBI Taxonomy" id="211460"/>
    <lineage>
        <taxon>Bacteria</taxon>
        <taxon>Pseudomonadati</taxon>
        <taxon>Pseudomonadota</taxon>
        <taxon>Alphaproteobacteria</taxon>
        <taxon>Hyphomicrobiales</taxon>
        <taxon>Nitrobacteraceae</taxon>
        <taxon>Afipia</taxon>
    </lineage>
</organism>
<keyword evidence="9" id="KW-1185">Reference proteome</keyword>
<evidence type="ECO:0000256" key="2">
    <source>
        <dbReference type="ARBA" id="ARBA00009437"/>
    </source>
</evidence>
<feature type="domain" description="HTH lysR-type" evidence="7">
    <location>
        <begin position="7"/>
        <end position="64"/>
    </location>
</feature>
<dbReference type="EMBL" id="LBIA02000001">
    <property type="protein sequence ID" value="TKT73974.1"/>
    <property type="molecule type" value="Genomic_DNA"/>
</dbReference>
<dbReference type="Pfam" id="PF00126">
    <property type="entry name" value="HTH_1"/>
    <property type="match status" value="1"/>
</dbReference>
<dbReference type="CDD" id="cd08417">
    <property type="entry name" value="PBP2_Nitroaromatics_like"/>
    <property type="match status" value="1"/>
</dbReference>
<comment type="similarity">
    <text evidence="2">Belongs to the LysR transcriptional regulatory family.</text>
</comment>
<dbReference type="Gene3D" id="1.10.10.10">
    <property type="entry name" value="Winged helix-like DNA-binding domain superfamily/Winged helix DNA-binding domain"/>
    <property type="match status" value="1"/>
</dbReference>
<dbReference type="Proteomes" id="UP000034832">
    <property type="component" value="Unassembled WGS sequence"/>
</dbReference>
<name>A0A4U6BYL6_9BRAD</name>
<sequence>MNSLGKIDLNLFVVLEAIFTEGNITQASKSLNLTQPAVSHALARLRQLLNDPLFVRDGHKMVPTALTRQLIGPVRAGLREMTGVLSQLDDFDPTTSRRHFRIGLRHTIESTIFPSLATLICNEAPGVEISTHHHDRETIQSALAAGEFDVVIDILVSSAPDIPLRRLYGGKLVVIARKDHPVLREPWGLEAYLAQDHILASSRKSALGYEDQALQEIGRKRRIRVRCQGQWTASRLVASSDMLFTLPERFAETVGRQLGNQILPFPLDVPAAHLFLYWHSSAENDPANRWLREKITQLYGAEG</sequence>
<protein>
    <submittedName>
        <fullName evidence="8">LysR family transcriptional regulator</fullName>
    </submittedName>
</protein>
<dbReference type="AlphaFoldDB" id="A0A4U6BYL6"/>
<proteinExistence type="inferred from homology"/>
<dbReference type="InterPro" id="IPR037402">
    <property type="entry name" value="YidZ_PBP2"/>
</dbReference>
<keyword evidence="5" id="KW-0238">DNA-binding</keyword>
<evidence type="ECO:0000256" key="3">
    <source>
        <dbReference type="ARBA" id="ARBA00022458"/>
    </source>
</evidence>
<evidence type="ECO:0000313" key="9">
    <source>
        <dbReference type="Proteomes" id="UP000034832"/>
    </source>
</evidence>
<dbReference type="SUPFAM" id="SSF53850">
    <property type="entry name" value="Periplasmic binding protein-like II"/>
    <property type="match status" value="1"/>
</dbReference>
<dbReference type="PANTHER" id="PTHR30118">
    <property type="entry name" value="HTH-TYPE TRANSCRIPTIONAL REGULATOR LEUO-RELATED"/>
    <property type="match status" value="1"/>
</dbReference>
<dbReference type="InterPro" id="IPR000847">
    <property type="entry name" value="LysR_HTH_N"/>
</dbReference>
<dbReference type="Gene3D" id="3.40.190.10">
    <property type="entry name" value="Periplasmic binding protein-like II"/>
    <property type="match status" value="2"/>
</dbReference>
<keyword evidence="3" id="KW-0536">Nodulation</keyword>
<dbReference type="PANTHER" id="PTHR30118:SF15">
    <property type="entry name" value="TRANSCRIPTIONAL REGULATORY PROTEIN"/>
    <property type="match status" value="1"/>
</dbReference>
<accession>A0A4U6BYL6</accession>
<dbReference type="InterPro" id="IPR005119">
    <property type="entry name" value="LysR_subst-bd"/>
</dbReference>
<comment type="function">
    <text evidence="1">NodD regulates the expression of the nodABCFE genes which encode other nodulation proteins. NodD is also a negative regulator of its own expression. Binds flavonoids as inducers.</text>
</comment>
<evidence type="ECO:0000256" key="5">
    <source>
        <dbReference type="ARBA" id="ARBA00023125"/>
    </source>
</evidence>
<evidence type="ECO:0000259" key="7">
    <source>
        <dbReference type="PROSITE" id="PS50931"/>
    </source>
</evidence>
<evidence type="ECO:0000313" key="8">
    <source>
        <dbReference type="EMBL" id="TKT73974.1"/>
    </source>
</evidence>
<evidence type="ECO:0000256" key="1">
    <source>
        <dbReference type="ARBA" id="ARBA00003502"/>
    </source>
</evidence>
<dbReference type="PRINTS" id="PR00039">
    <property type="entry name" value="HTHLYSR"/>
</dbReference>
<dbReference type="OrthoDB" id="8339333at2"/>
<dbReference type="PROSITE" id="PS50931">
    <property type="entry name" value="HTH_LYSR"/>
    <property type="match status" value="1"/>
</dbReference>
<evidence type="ECO:0000256" key="6">
    <source>
        <dbReference type="ARBA" id="ARBA00023163"/>
    </source>
</evidence>
<dbReference type="Pfam" id="PF03466">
    <property type="entry name" value="LysR_substrate"/>
    <property type="match status" value="1"/>
</dbReference>
<dbReference type="InterPro" id="IPR036388">
    <property type="entry name" value="WH-like_DNA-bd_sf"/>
</dbReference>
<dbReference type="SUPFAM" id="SSF46785">
    <property type="entry name" value="Winged helix' DNA-binding domain"/>
    <property type="match status" value="1"/>
</dbReference>
<gene>
    <name evidence="8" type="ORF">YH63_011615</name>
</gene>